<organism evidence="3 4">
    <name type="scientific">Zingiber officinale</name>
    <name type="common">Ginger</name>
    <name type="synonym">Amomum zingiber</name>
    <dbReference type="NCBI Taxonomy" id="94328"/>
    <lineage>
        <taxon>Eukaryota</taxon>
        <taxon>Viridiplantae</taxon>
        <taxon>Streptophyta</taxon>
        <taxon>Embryophyta</taxon>
        <taxon>Tracheophyta</taxon>
        <taxon>Spermatophyta</taxon>
        <taxon>Magnoliopsida</taxon>
        <taxon>Liliopsida</taxon>
        <taxon>Zingiberales</taxon>
        <taxon>Zingiberaceae</taxon>
        <taxon>Zingiber</taxon>
    </lineage>
</organism>
<gene>
    <name evidence="3" type="ORF">ZIOFF_039737</name>
</gene>
<feature type="compositionally biased region" description="Basic residues" evidence="1">
    <location>
        <begin position="13"/>
        <end position="22"/>
    </location>
</feature>
<dbReference type="Proteomes" id="UP000734854">
    <property type="component" value="Unassembled WGS sequence"/>
</dbReference>
<dbReference type="Pfam" id="PF03732">
    <property type="entry name" value="Retrotrans_gag"/>
    <property type="match status" value="1"/>
</dbReference>
<comment type="caution">
    <text evidence="3">The sequence shown here is derived from an EMBL/GenBank/DDBJ whole genome shotgun (WGS) entry which is preliminary data.</text>
</comment>
<dbReference type="EMBL" id="JACMSC010000011">
    <property type="protein sequence ID" value="KAG6499923.1"/>
    <property type="molecule type" value="Genomic_DNA"/>
</dbReference>
<keyword evidence="4" id="KW-1185">Reference proteome</keyword>
<protein>
    <recommendedName>
        <fullName evidence="2">Retrotransposon gag domain-containing protein</fullName>
    </recommendedName>
</protein>
<feature type="domain" description="Retrotransposon gag" evidence="2">
    <location>
        <begin position="122"/>
        <end position="218"/>
    </location>
</feature>
<evidence type="ECO:0000313" key="3">
    <source>
        <dbReference type="EMBL" id="KAG6499923.1"/>
    </source>
</evidence>
<dbReference type="InterPro" id="IPR005162">
    <property type="entry name" value="Retrotrans_gag_dom"/>
</dbReference>
<reference evidence="3 4" key="1">
    <citation type="submission" date="2020-08" db="EMBL/GenBank/DDBJ databases">
        <title>Plant Genome Project.</title>
        <authorList>
            <person name="Zhang R.-G."/>
        </authorList>
    </citation>
    <scope>NUCLEOTIDE SEQUENCE [LARGE SCALE GENOMIC DNA]</scope>
    <source>
        <tissue evidence="3">Rhizome</tissue>
    </source>
</reference>
<evidence type="ECO:0000259" key="2">
    <source>
        <dbReference type="Pfam" id="PF03732"/>
    </source>
</evidence>
<dbReference type="AlphaFoldDB" id="A0A8J5G2S4"/>
<feature type="compositionally biased region" description="Low complexity" evidence="1">
    <location>
        <begin position="38"/>
        <end position="47"/>
    </location>
</feature>
<dbReference type="PANTHER" id="PTHR33223">
    <property type="entry name" value="CCHC-TYPE DOMAIN-CONTAINING PROTEIN"/>
    <property type="match status" value="1"/>
</dbReference>
<name>A0A8J5G2S4_ZINOF</name>
<feature type="region of interest" description="Disordered" evidence="1">
    <location>
        <begin position="1"/>
        <end position="61"/>
    </location>
</feature>
<evidence type="ECO:0000313" key="4">
    <source>
        <dbReference type="Proteomes" id="UP000734854"/>
    </source>
</evidence>
<proteinExistence type="predicted"/>
<sequence length="356" mass="39679">MKFSSDLPTTATPRRKKHHRRAFPASSSASRDRREDSSPPYSAPSDSATDEGERENDAVSRSQLDSYSFSGSSCPQPSSAYVNVAPLPVFRGEASECPIAHLARFDRVCRANNATDVGTLVRIFPVTLDGDASLWYDLAVDPCRPPLQWPEIRAAFLRTFTRPDFADRARAELMGLEQRDGEGVNAYHLRLQWILRKWPDHGFPDALLKGIFVDGLKEDYQDWILPQRPATLADAVKLALSWEQARSVREARRGNDGASGGAGSVKCGFCDGGHEERDCEVRRKMRDLWLRNKEAAAMSPSMSMVRREGGSEEALARSGSMKRTGQCQCWKHQCWKKLERSNSNIATATDTNANAE</sequence>
<feature type="compositionally biased region" description="Polar residues" evidence="1">
    <location>
        <begin position="1"/>
        <end position="12"/>
    </location>
</feature>
<dbReference type="PANTHER" id="PTHR33223:SF6">
    <property type="entry name" value="CCHC-TYPE DOMAIN-CONTAINING PROTEIN"/>
    <property type="match status" value="1"/>
</dbReference>
<evidence type="ECO:0000256" key="1">
    <source>
        <dbReference type="SAM" id="MobiDB-lite"/>
    </source>
</evidence>
<accession>A0A8J5G2S4</accession>